<dbReference type="GO" id="GO:0005925">
    <property type="term" value="C:focal adhesion"/>
    <property type="evidence" value="ECO:0007669"/>
    <property type="project" value="InterPro"/>
</dbReference>
<dbReference type="GO" id="GO:0005737">
    <property type="term" value="C:cytoplasm"/>
    <property type="evidence" value="ECO:0007669"/>
    <property type="project" value="TreeGrafter"/>
</dbReference>
<dbReference type="PANTHER" id="PTHR24210">
    <property type="entry name" value="LIM DOMAIN-CONTAINING PROTEIN"/>
    <property type="match status" value="1"/>
</dbReference>
<feature type="domain" description="LIM zinc-binding" evidence="9">
    <location>
        <begin position="82"/>
        <end position="141"/>
    </location>
</feature>
<dbReference type="CDD" id="cd09333">
    <property type="entry name" value="LIM3_PINCH"/>
    <property type="match status" value="1"/>
</dbReference>
<sequence>MVLDHHHHQWTASPLVGNYADDSTLEREGFDSHDPILNSQGEAYHEDCLVCAQCFRQFPDGVYYEFEGRKYCEYDFQVLYAPCCNKCKEFIVGRVIKAMNTSWHPEHFQCELCGRVLSDIGFMRNQGRALCHPCNDRVKAEAAGKYICYRCKAIIDDKPLKYKNEPYHPYHFTCSNQDCGRELDSDAREIREELYCLRCHDKMGIPICGACRRPVEDRVVTALGKHWHVEHFVCAKCEKPFLGTKHYEKKGLAYCELHYHQLFGNIDFVSGEIIEDICVTALNKTWKPENFVCWSCETPMDERTKFLEMDMLPVCKRCYERFPGELRRRLTRHYEAAQRIRPLAPESTIAHVSSEEYERSMVVSACFPRMCFREESR</sequence>
<dbReference type="CDD" id="cd09334">
    <property type="entry name" value="LIM4_PINCH"/>
    <property type="match status" value="1"/>
</dbReference>
<proteinExistence type="predicted"/>
<comment type="subcellular location">
    <subcellularLocation>
        <location evidence="1">Cell junction</location>
    </subcellularLocation>
</comment>
<evidence type="ECO:0000256" key="1">
    <source>
        <dbReference type="ARBA" id="ARBA00004282"/>
    </source>
</evidence>
<dbReference type="EMBL" id="MTYJ01000018">
    <property type="protein sequence ID" value="OQV22249.1"/>
    <property type="molecule type" value="Genomic_DNA"/>
</dbReference>
<dbReference type="Gene3D" id="2.10.110.10">
    <property type="entry name" value="Cysteine Rich Protein"/>
    <property type="match status" value="5"/>
</dbReference>
<dbReference type="FunFam" id="2.10.110.10:FF:000017">
    <property type="entry name" value="Lim and senescent cell antigen-like-containing"/>
    <property type="match status" value="1"/>
</dbReference>
<dbReference type="CDD" id="cd09332">
    <property type="entry name" value="LIM2_PINCH"/>
    <property type="match status" value="1"/>
</dbReference>
<evidence type="ECO:0000256" key="5">
    <source>
        <dbReference type="ARBA" id="ARBA00022949"/>
    </source>
</evidence>
<dbReference type="OrthoDB" id="20689at2759"/>
<keyword evidence="5" id="KW-0965">Cell junction</keyword>
<evidence type="ECO:0000256" key="3">
    <source>
        <dbReference type="ARBA" id="ARBA00022737"/>
    </source>
</evidence>
<dbReference type="GO" id="GO:0098609">
    <property type="term" value="P:cell-cell adhesion"/>
    <property type="evidence" value="ECO:0007669"/>
    <property type="project" value="TreeGrafter"/>
</dbReference>
<evidence type="ECO:0000313" key="11">
    <source>
        <dbReference type="Proteomes" id="UP000192578"/>
    </source>
</evidence>
<dbReference type="PIRSF" id="PIRSF038003">
    <property type="entry name" value="PINCH"/>
    <property type="match status" value="1"/>
</dbReference>
<keyword evidence="2 8" id="KW-0479">Metal-binding</keyword>
<dbReference type="GO" id="GO:0045216">
    <property type="term" value="P:cell-cell junction organization"/>
    <property type="evidence" value="ECO:0007669"/>
    <property type="project" value="TreeGrafter"/>
</dbReference>
<feature type="domain" description="LIM zinc-binding" evidence="9">
    <location>
        <begin position="206"/>
        <end position="265"/>
    </location>
</feature>
<keyword evidence="3" id="KW-0677">Repeat</keyword>
<dbReference type="InterPro" id="IPR047944">
    <property type="entry name" value="LIMS1/2-like_LIM1"/>
</dbReference>
<dbReference type="AlphaFoldDB" id="A0A1W0X429"/>
<organism evidence="10 11">
    <name type="scientific">Hypsibius exemplaris</name>
    <name type="common">Freshwater tardigrade</name>
    <dbReference type="NCBI Taxonomy" id="2072580"/>
    <lineage>
        <taxon>Eukaryota</taxon>
        <taxon>Metazoa</taxon>
        <taxon>Ecdysozoa</taxon>
        <taxon>Tardigrada</taxon>
        <taxon>Eutardigrada</taxon>
        <taxon>Parachela</taxon>
        <taxon>Hypsibioidea</taxon>
        <taxon>Hypsibiidae</taxon>
        <taxon>Hypsibius</taxon>
    </lineage>
</organism>
<dbReference type="PROSITE" id="PS00478">
    <property type="entry name" value="LIM_DOMAIN_1"/>
    <property type="match status" value="2"/>
</dbReference>
<evidence type="ECO:0000259" key="9">
    <source>
        <dbReference type="PROSITE" id="PS50023"/>
    </source>
</evidence>
<evidence type="ECO:0000256" key="8">
    <source>
        <dbReference type="PROSITE-ProRule" id="PRU00125"/>
    </source>
</evidence>
<dbReference type="Pfam" id="PF00412">
    <property type="entry name" value="LIM"/>
    <property type="match status" value="5"/>
</dbReference>
<reference evidence="11" key="1">
    <citation type="submission" date="2017-01" db="EMBL/GenBank/DDBJ databases">
        <title>Comparative genomics of anhydrobiosis in the tardigrade Hypsibius dujardini.</title>
        <authorList>
            <person name="Yoshida Y."/>
            <person name="Koutsovoulos G."/>
            <person name="Laetsch D."/>
            <person name="Stevens L."/>
            <person name="Kumar S."/>
            <person name="Horikawa D."/>
            <person name="Ishino K."/>
            <person name="Komine S."/>
            <person name="Tomita M."/>
            <person name="Blaxter M."/>
            <person name="Arakawa K."/>
        </authorList>
    </citation>
    <scope>NUCLEOTIDE SEQUENCE [LARGE SCALE GENOMIC DNA]</scope>
    <source>
        <strain evidence="11">Z151</strain>
    </source>
</reference>
<evidence type="ECO:0000256" key="2">
    <source>
        <dbReference type="ARBA" id="ARBA00022723"/>
    </source>
</evidence>
<dbReference type="CDD" id="cd09331">
    <property type="entry name" value="LIM1_PINCH"/>
    <property type="match status" value="1"/>
</dbReference>
<dbReference type="PROSITE" id="PS50023">
    <property type="entry name" value="LIM_DOMAIN_2"/>
    <property type="match status" value="2"/>
</dbReference>
<dbReference type="SMART" id="SM00132">
    <property type="entry name" value="LIM"/>
    <property type="match status" value="5"/>
</dbReference>
<dbReference type="FunFam" id="2.10.110.10:FF:000011">
    <property type="entry name" value="Lim and senescent cell antigen-like-containing"/>
    <property type="match status" value="1"/>
</dbReference>
<keyword evidence="11" id="KW-1185">Reference proteome</keyword>
<dbReference type="InterPro" id="IPR017351">
    <property type="entry name" value="PINCH-1-4-like"/>
</dbReference>
<evidence type="ECO:0000256" key="6">
    <source>
        <dbReference type="ARBA" id="ARBA00023038"/>
    </source>
</evidence>
<dbReference type="SUPFAM" id="SSF57716">
    <property type="entry name" value="Glucocorticoid receptor-like (DNA-binding domain)"/>
    <property type="match status" value="5"/>
</dbReference>
<dbReference type="GO" id="GO:0005911">
    <property type="term" value="C:cell-cell junction"/>
    <property type="evidence" value="ECO:0007669"/>
    <property type="project" value="TreeGrafter"/>
</dbReference>
<keyword evidence="4 8" id="KW-0862">Zinc</keyword>
<dbReference type="InterPro" id="IPR047946">
    <property type="entry name" value="PINCH-1/2-like"/>
</dbReference>
<dbReference type="Proteomes" id="UP000192578">
    <property type="component" value="Unassembled WGS sequence"/>
</dbReference>
<gene>
    <name evidence="10" type="ORF">BV898_03752</name>
</gene>
<dbReference type="GO" id="GO:1900026">
    <property type="term" value="P:positive regulation of substrate adhesion-dependent cell spreading"/>
    <property type="evidence" value="ECO:0007669"/>
    <property type="project" value="TreeGrafter"/>
</dbReference>
<evidence type="ECO:0000313" key="10">
    <source>
        <dbReference type="EMBL" id="OQV22249.1"/>
    </source>
</evidence>
<comment type="caution">
    <text evidence="10">The sequence shown here is derived from an EMBL/GenBank/DDBJ whole genome shotgun (WGS) entry which is preliminary data.</text>
</comment>
<name>A0A1W0X429_HYPEX</name>
<keyword evidence="6 7" id="KW-0440">LIM domain</keyword>
<accession>A0A1W0X429</accession>
<dbReference type="GO" id="GO:2001046">
    <property type="term" value="P:positive regulation of integrin-mediated signaling pathway"/>
    <property type="evidence" value="ECO:0007669"/>
    <property type="project" value="TreeGrafter"/>
</dbReference>
<dbReference type="FunFam" id="2.10.110.10:FF:000094">
    <property type="entry name" value="LIM domain-containing protein"/>
    <property type="match status" value="1"/>
</dbReference>
<dbReference type="GO" id="GO:0046872">
    <property type="term" value="F:metal ion binding"/>
    <property type="evidence" value="ECO:0007669"/>
    <property type="project" value="UniProtKB-KW"/>
</dbReference>
<dbReference type="InterPro" id="IPR001781">
    <property type="entry name" value="Znf_LIM"/>
</dbReference>
<evidence type="ECO:0000256" key="7">
    <source>
        <dbReference type="PIRNR" id="PIRNR038003"/>
    </source>
</evidence>
<dbReference type="PANTHER" id="PTHR24210:SF0">
    <property type="entry name" value="LIM DOMAIN-CONTAINING PROTEIN"/>
    <property type="match status" value="1"/>
</dbReference>
<protein>
    <recommendedName>
        <fullName evidence="7">LIM domain-containing protein</fullName>
    </recommendedName>
</protein>
<evidence type="ECO:0000256" key="4">
    <source>
        <dbReference type="ARBA" id="ARBA00022833"/>
    </source>
</evidence>